<sequence length="792" mass="87272">MMDRNDLLAQARTMFLQRFAELLAELIPLSEARLFKKAEFAGSMKESSQLFEARSVMLRHYETLRLDLVEQMEQLLNRSFQTAYSSFRPSFSSDGKALTLVNLAAIEDELRLDAITKYLRDEVEDQLRDLNIRVALLFGEQNVKERENPFRPYLLSRCISNTVEGLVDSREVASLLTDDLCEGLAGRICPIYEALNALFAQHGIAAQLQVKVRAAPWAHGFSGSAAPVDGPGETPPGDFVAAAPYSGGAGWPSGPEAREERLVHLVAAPEDDEDFAPAGSTAAAGWAGAAAATGSARGWLAGPQRAGTFLRKLFSGALPAGDAQARPEGPAAGLVQSLGQLQQAHAGIALSGDGRPRNWLLAHREALIEQARDDREQMTIDIVAMLFEFILRDTTVPAEVRAQLGRLQFTVLKLALQDASLLTSRNHPVRMLINRIGSISLGLKQIDPSGVRVAEEISRIVEALLARPDEGASSFTRMLDELDAFIASELRASEATVAPALDAVDRAQGRTLQFARIVAMTGAAIGEIRLDDYLHQFLHHDWPRAIEVAGRHDPSQALRFWRVVPELVWSVAPKITEDDRTQLRQILPGMVAVLREGLALAGRDDTRRTLLAWLLDAHQLAMRSTVVGQVPALAYFRERFEACLDEEAFVPSATLRAGRPRPDSQLLDEAIRELETRLDLMDRLFEDEPVDAEEDEMLLRQDDEVLAKLQRGVGVQINLGGKTVPAVLSWPDLARERLVLNLGGEAAPSIISLRLFLRLLHSDRACFIEDLPLFERAVSQLLQSADRLDQAH</sequence>
<name>A0ABY6DL60_9NEIS</name>
<organism evidence="1 2">
    <name type="scientific">Chitiniphilus purpureus</name>
    <dbReference type="NCBI Taxonomy" id="2981137"/>
    <lineage>
        <taxon>Bacteria</taxon>
        <taxon>Pseudomonadati</taxon>
        <taxon>Pseudomonadota</taxon>
        <taxon>Betaproteobacteria</taxon>
        <taxon>Neisseriales</taxon>
        <taxon>Chitinibacteraceae</taxon>
        <taxon>Chitiniphilus</taxon>
    </lineage>
</organism>
<gene>
    <name evidence="1" type="ORF">N8I74_17485</name>
</gene>
<dbReference type="Pfam" id="PF07793">
    <property type="entry name" value="DUF1631"/>
    <property type="match status" value="1"/>
</dbReference>
<dbReference type="Proteomes" id="UP001061302">
    <property type="component" value="Chromosome"/>
</dbReference>
<accession>A0ABY6DL60</accession>
<dbReference type="EMBL" id="CP106753">
    <property type="protein sequence ID" value="UXY15084.1"/>
    <property type="molecule type" value="Genomic_DNA"/>
</dbReference>
<reference evidence="1" key="1">
    <citation type="submission" date="2022-10" db="EMBL/GenBank/DDBJ databases">
        <title>Chitiniphilus purpureus sp. nov., a novel chitin-degrading bacterium isolated from crawfish pond sediment.</title>
        <authorList>
            <person name="Li K."/>
        </authorList>
    </citation>
    <scope>NUCLEOTIDE SEQUENCE</scope>
    <source>
        <strain evidence="1">CD1</strain>
    </source>
</reference>
<dbReference type="InterPro" id="IPR012434">
    <property type="entry name" value="DUF1631"/>
</dbReference>
<dbReference type="RefSeq" id="WP_263124464.1">
    <property type="nucleotide sequence ID" value="NZ_CP106753.1"/>
</dbReference>
<protein>
    <submittedName>
        <fullName evidence="1">DUF1631 domain-containing protein</fullName>
    </submittedName>
</protein>
<proteinExistence type="predicted"/>
<keyword evidence="2" id="KW-1185">Reference proteome</keyword>
<evidence type="ECO:0000313" key="2">
    <source>
        <dbReference type="Proteomes" id="UP001061302"/>
    </source>
</evidence>
<evidence type="ECO:0000313" key="1">
    <source>
        <dbReference type="EMBL" id="UXY15084.1"/>
    </source>
</evidence>